<name>A0A917LD23_9BACL</name>
<evidence type="ECO:0000256" key="1">
    <source>
        <dbReference type="SAM" id="MobiDB-lite"/>
    </source>
</evidence>
<keyword evidence="2" id="KW-0732">Signal</keyword>
<sequence>MQQKTKWMGMTVVVMMLMLLLSACGGGNNIGDGANNMKDVLADVKASVDAGDPAKAKEETSKLEEAWESFEDDVKEQSKELYDKAETPLHAIEAGVGIEPLDQEALNKSIKELDQVLGEIAK</sequence>
<feature type="chain" id="PRO_5038733145" evidence="2">
    <location>
        <begin position="26"/>
        <end position="122"/>
    </location>
</feature>
<proteinExistence type="predicted"/>
<feature type="region of interest" description="Disordered" evidence="1">
    <location>
        <begin position="51"/>
        <end position="70"/>
    </location>
</feature>
<feature type="signal peptide" evidence="2">
    <location>
        <begin position="1"/>
        <end position="25"/>
    </location>
</feature>
<evidence type="ECO:0000256" key="2">
    <source>
        <dbReference type="SAM" id="SignalP"/>
    </source>
</evidence>
<comment type="caution">
    <text evidence="3">The sequence shown here is derived from an EMBL/GenBank/DDBJ whole genome shotgun (WGS) entry which is preliminary data.</text>
</comment>
<dbReference type="EMBL" id="BMGR01000011">
    <property type="protein sequence ID" value="GGG14301.1"/>
    <property type="molecule type" value="Genomic_DNA"/>
</dbReference>
<gene>
    <name evidence="3" type="ORF">GCM10010916_34000</name>
</gene>
<dbReference type="AlphaFoldDB" id="A0A917LD23"/>
<protein>
    <submittedName>
        <fullName evidence="3">Uncharacterized protein</fullName>
    </submittedName>
</protein>
<dbReference type="RefSeq" id="WP_188532260.1">
    <property type="nucleotide sequence ID" value="NZ_BMGR01000011.1"/>
</dbReference>
<dbReference type="Proteomes" id="UP000644756">
    <property type="component" value="Unassembled WGS sequence"/>
</dbReference>
<reference evidence="3" key="2">
    <citation type="submission" date="2020-09" db="EMBL/GenBank/DDBJ databases">
        <authorList>
            <person name="Sun Q."/>
            <person name="Zhou Y."/>
        </authorList>
    </citation>
    <scope>NUCLEOTIDE SEQUENCE</scope>
    <source>
        <strain evidence="3">CGMCC 1.12987</strain>
    </source>
</reference>
<accession>A0A917LD23</accession>
<evidence type="ECO:0000313" key="4">
    <source>
        <dbReference type="Proteomes" id="UP000644756"/>
    </source>
</evidence>
<keyword evidence="4" id="KW-1185">Reference proteome</keyword>
<dbReference type="PROSITE" id="PS51257">
    <property type="entry name" value="PROKAR_LIPOPROTEIN"/>
    <property type="match status" value="1"/>
</dbReference>
<organism evidence="3 4">
    <name type="scientific">Paenibacillus abyssi</name>
    <dbReference type="NCBI Taxonomy" id="1340531"/>
    <lineage>
        <taxon>Bacteria</taxon>
        <taxon>Bacillati</taxon>
        <taxon>Bacillota</taxon>
        <taxon>Bacilli</taxon>
        <taxon>Bacillales</taxon>
        <taxon>Paenibacillaceae</taxon>
        <taxon>Paenibacillus</taxon>
    </lineage>
</organism>
<feature type="compositionally biased region" description="Basic and acidic residues" evidence="1">
    <location>
        <begin position="52"/>
        <end position="65"/>
    </location>
</feature>
<evidence type="ECO:0000313" key="3">
    <source>
        <dbReference type="EMBL" id="GGG14301.1"/>
    </source>
</evidence>
<reference evidence="3" key="1">
    <citation type="journal article" date="2014" name="Int. J. Syst. Evol. Microbiol.">
        <title>Complete genome sequence of Corynebacterium casei LMG S-19264T (=DSM 44701T), isolated from a smear-ripened cheese.</title>
        <authorList>
            <consortium name="US DOE Joint Genome Institute (JGI-PGF)"/>
            <person name="Walter F."/>
            <person name="Albersmeier A."/>
            <person name="Kalinowski J."/>
            <person name="Ruckert C."/>
        </authorList>
    </citation>
    <scope>NUCLEOTIDE SEQUENCE</scope>
    <source>
        <strain evidence="3">CGMCC 1.12987</strain>
    </source>
</reference>